<keyword evidence="2" id="KW-1185">Reference proteome</keyword>
<accession>A0AAW0BXZ5</accession>
<evidence type="ECO:0000313" key="2">
    <source>
        <dbReference type="Proteomes" id="UP001362999"/>
    </source>
</evidence>
<protein>
    <submittedName>
        <fullName evidence="1">Uncharacterized protein</fullName>
    </submittedName>
</protein>
<sequence length="139" mass="15193">SNFAVRQSLSCAWSSLAINTFRSALSTLLENMTVSDTEGGGSGVVAPQLRAISLGSPMRLASTSYLDYDLFLKMVRSRRKSEDCALATSAVILHSGSGPDVKALNEIEALRREGNMNFPVMIGEEALDILDYWLCHSRY</sequence>
<dbReference type="Proteomes" id="UP001362999">
    <property type="component" value="Unassembled WGS sequence"/>
</dbReference>
<feature type="non-terminal residue" evidence="1">
    <location>
        <position position="1"/>
    </location>
</feature>
<proteinExistence type="predicted"/>
<name>A0AAW0BXZ5_9AGAR</name>
<dbReference type="AlphaFoldDB" id="A0AAW0BXZ5"/>
<reference evidence="1 2" key="1">
    <citation type="journal article" date="2024" name="J Genomics">
        <title>Draft genome sequencing and assembly of Favolaschia claudopus CIRM-BRFM 2984 isolated from oak limbs.</title>
        <authorList>
            <person name="Navarro D."/>
            <person name="Drula E."/>
            <person name="Chaduli D."/>
            <person name="Cazenave R."/>
            <person name="Ahrendt S."/>
            <person name="Wang J."/>
            <person name="Lipzen A."/>
            <person name="Daum C."/>
            <person name="Barry K."/>
            <person name="Grigoriev I.V."/>
            <person name="Favel A."/>
            <person name="Rosso M.N."/>
            <person name="Martin F."/>
        </authorList>
    </citation>
    <scope>NUCLEOTIDE SEQUENCE [LARGE SCALE GENOMIC DNA]</scope>
    <source>
        <strain evidence="1 2">CIRM-BRFM 2984</strain>
    </source>
</reference>
<evidence type="ECO:0000313" key="1">
    <source>
        <dbReference type="EMBL" id="KAK7031832.1"/>
    </source>
</evidence>
<gene>
    <name evidence="1" type="ORF">R3P38DRAFT_828873</name>
</gene>
<dbReference type="EMBL" id="JAWWNJ010000024">
    <property type="protein sequence ID" value="KAK7031832.1"/>
    <property type="molecule type" value="Genomic_DNA"/>
</dbReference>
<organism evidence="1 2">
    <name type="scientific">Favolaschia claudopus</name>
    <dbReference type="NCBI Taxonomy" id="2862362"/>
    <lineage>
        <taxon>Eukaryota</taxon>
        <taxon>Fungi</taxon>
        <taxon>Dikarya</taxon>
        <taxon>Basidiomycota</taxon>
        <taxon>Agaricomycotina</taxon>
        <taxon>Agaricomycetes</taxon>
        <taxon>Agaricomycetidae</taxon>
        <taxon>Agaricales</taxon>
        <taxon>Marasmiineae</taxon>
        <taxon>Mycenaceae</taxon>
        <taxon>Favolaschia</taxon>
    </lineage>
</organism>
<comment type="caution">
    <text evidence="1">The sequence shown here is derived from an EMBL/GenBank/DDBJ whole genome shotgun (WGS) entry which is preliminary data.</text>
</comment>